<dbReference type="InterPro" id="IPR000182">
    <property type="entry name" value="GNAT_dom"/>
</dbReference>
<dbReference type="EMBL" id="JAKIJS010000001">
    <property type="protein sequence ID" value="MCF6137742.1"/>
    <property type="molecule type" value="Genomic_DNA"/>
</dbReference>
<evidence type="ECO:0000313" key="2">
    <source>
        <dbReference type="EMBL" id="MCF6137742.1"/>
    </source>
</evidence>
<accession>A0ABS9GYA1</accession>
<sequence>MTKKRVCEESDMGQNEILALFHKELRQEAEIPGYTKVETPHTVRHVSKFGEKGFVSASNLNKENARKIINEEIDYFAKHNQDFEFKVYSYDRPDNLKDILVQEGFTIDDPEALMVMEIDERHPLIRTDRHPLLKEITDEQGIQDIIQLEDTVWNVLHAELGERLWRDKQDHPDDLFLYGIYDDELLVSGAWMYVEMNSSFCSLWGGSTLADHRKKGYYTALLAERAKKAFQIGHPYLTVDASPMSKPILEKSGFQCLAYSYGCQSPPIKK</sequence>
<proteinExistence type="predicted"/>
<name>A0ABS9GYA1_9BACL</name>
<dbReference type="RefSeq" id="WP_236333578.1">
    <property type="nucleotide sequence ID" value="NZ_JAKIJS010000001.1"/>
</dbReference>
<organism evidence="2 3">
    <name type="scientific">Pseudalkalibacillus berkeleyi</name>
    <dbReference type="NCBI Taxonomy" id="1069813"/>
    <lineage>
        <taxon>Bacteria</taxon>
        <taxon>Bacillati</taxon>
        <taxon>Bacillota</taxon>
        <taxon>Bacilli</taxon>
        <taxon>Bacillales</taxon>
        <taxon>Fictibacillaceae</taxon>
        <taxon>Pseudalkalibacillus</taxon>
    </lineage>
</organism>
<dbReference type="PROSITE" id="PS51186">
    <property type="entry name" value="GNAT"/>
    <property type="match status" value="1"/>
</dbReference>
<evidence type="ECO:0000259" key="1">
    <source>
        <dbReference type="PROSITE" id="PS51186"/>
    </source>
</evidence>
<keyword evidence="3" id="KW-1185">Reference proteome</keyword>
<evidence type="ECO:0000313" key="3">
    <source>
        <dbReference type="Proteomes" id="UP001649381"/>
    </source>
</evidence>
<feature type="domain" description="N-acetyltransferase" evidence="1">
    <location>
        <begin position="131"/>
        <end position="270"/>
    </location>
</feature>
<dbReference type="Proteomes" id="UP001649381">
    <property type="component" value="Unassembled WGS sequence"/>
</dbReference>
<gene>
    <name evidence="2" type="ORF">L2716_08365</name>
</gene>
<dbReference type="SUPFAM" id="SSF55729">
    <property type="entry name" value="Acyl-CoA N-acyltransferases (Nat)"/>
    <property type="match status" value="1"/>
</dbReference>
<comment type="caution">
    <text evidence="2">The sequence shown here is derived from an EMBL/GenBank/DDBJ whole genome shotgun (WGS) entry which is preliminary data.</text>
</comment>
<dbReference type="InterPro" id="IPR016181">
    <property type="entry name" value="Acyl_CoA_acyltransferase"/>
</dbReference>
<reference evidence="2 3" key="1">
    <citation type="submission" date="2022-01" db="EMBL/GenBank/DDBJ databases">
        <title>Alkalihalobacillus sp. EGI L200015, a novel bacterium isolated from a salt lake sediment.</title>
        <authorList>
            <person name="Gao L."/>
            <person name="Fang B.-Z."/>
            <person name="Li W.-J."/>
        </authorList>
    </citation>
    <scope>NUCLEOTIDE SEQUENCE [LARGE SCALE GENOMIC DNA]</scope>
    <source>
        <strain evidence="2 3">KCTC 12718</strain>
    </source>
</reference>
<dbReference type="Gene3D" id="3.40.630.30">
    <property type="match status" value="1"/>
</dbReference>
<protein>
    <submittedName>
        <fullName evidence="2">GNAT family N-acetyltransferase</fullName>
    </submittedName>
</protein>